<evidence type="ECO:0000256" key="6">
    <source>
        <dbReference type="ARBA" id="ARBA00023136"/>
    </source>
</evidence>
<comment type="subcellular location">
    <subcellularLocation>
        <location evidence="1">Cell membrane</location>
        <topology evidence="1">Single-pass membrane protein</topology>
    </subcellularLocation>
</comment>
<evidence type="ECO:0000256" key="5">
    <source>
        <dbReference type="ARBA" id="ARBA00022989"/>
    </source>
</evidence>
<dbReference type="PROSITE" id="PS51123">
    <property type="entry name" value="OMPA_2"/>
    <property type="match status" value="1"/>
</dbReference>
<evidence type="ECO:0000313" key="10">
    <source>
        <dbReference type="EMBL" id="AGS52606.1"/>
    </source>
</evidence>
<dbReference type="InterPro" id="IPR036737">
    <property type="entry name" value="OmpA-like_sf"/>
</dbReference>
<dbReference type="InterPro" id="IPR025713">
    <property type="entry name" value="MotB-like_N_dom"/>
</dbReference>
<dbReference type="InterPro" id="IPR050330">
    <property type="entry name" value="Bact_OuterMem_StrucFunc"/>
</dbReference>
<name>A0A806JZG8_9BACT</name>
<sequence>MAKKKKKAGKEVDPNGWLATYSDLISLLLCFFVIMFNADNVSQAQIDAIAESLRVGGLGGPGGGLRISPGRAAELGNTINSLPSMERGRFLGTALRKATSTFSPEIRTNKIKVTIDERGLVITLAGDAFFNPASARINIEQTRDILMRLATYLSSPELTGRKYRIEGHTDAVDVDPEGPWEDNWQLSSERSRSVLRYLAALGLDERRFQIAGFADTAPVSSNDTEEGRRQNRRVDIIIIDEGHL</sequence>
<dbReference type="Pfam" id="PF00691">
    <property type="entry name" value="OmpA"/>
    <property type="match status" value="1"/>
</dbReference>
<keyword evidence="5 8" id="KW-1133">Transmembrane helix</keyword>
<dbReference type="InterPro" id="IPR006665">
    <property type="entry name" value="OmpA-like"/>
</dbReference>
<comment type="similarity">
    <text evidence="2">Belongs to the MotB family.</text>
</comment>
<evidence type="ECO:0000256" key="4">
    <source>
        <dbReference type="ARBA" id="ARBA00022692"/>
    </source>
</evidence>
<keyword evidence="10" id="KW-0969">Cilium</keyword>
<dbReference type="PANTHER" id="PTHR30329:SF21">
    <property type="entry name" value="LIPOPROTEIN YIAD-RELATED"/>
    <property type="match status" value="1"/>
</dbReference>
<protein>
    <submittedName>
        <fullName evidence="10">Flagellar motor rotation protein MotB</fullName>
    </submittedName>
</protein>
<keyword evidence="3" id="KW-1003">Cell membrane</keyword>
<evidence type="ECO:0000256" key="8">
    <source>
        <dbReference type="SAM" id="Phobius"/>
    </source>
</evidence>
<evidence type="ECO:0000256" key="7">
    <source>
        <dbReference type="PROSITE-ProRule" id="PRU00473"/>
    </source>
</evidence>
<keyword evidence="6 7" id="KW-0472">Membrane</keyword>
<dbReference type="Gene3D" id="3.30.1330.60">
    <property type="entry name" value="OmpA-like domain"/>
    <property type="match status" value="1"/>
</dbReference>
<dbReference type="CDD" id="cd07185">
    <property type="entry name" value="OmpA_C-like"/>
    <property type="match status" value="1"/>
</dbReference>
<reference evidence="10" key="1">
    <citation type="submission" date="2012-03" db="EMBL/GenBank/DDBJ databases">
        <title>Functional metagenomics reveals considerable lignocellulase gene clusters in the gut microbiome of a wood-feeding higher termite.</title>
        <authorList>
            <person name="Liu N."/>
        </authorList>
    </citation>
    <scope>NUCLEOTIDE SEQUENCE</scope>
</reference>
<dbReference type="AlphaFoldDB" id="A0A806JZG8"/>
<keyword evidence="10" id="KW-0282">Flagellum</keyword>
<dbReference type="Pfam" id="PF13677">
    <property type="entry name" value="MotB_plug"/>
    <property type="match status" value="1"/>
</dbReference>
<organism evidence="10">
    <name type="scientific">uncultured bacterium contig00042</name>
    <dbReference type="NCBI Taxonomy" id="1181529"/>
    <lineage>
        <taxon>Bacteria</taxon>
        <taxon>environmental samples</taxon>
    </lineage>
</organism>
<feature type="transmembrane region" description="Helical" evidence="8">
    <location>
        <begin position="21"/>
        <end position="38"/>
    </location>
</feature>
<dbReference type="GO" id="GO:0005886">
    <property type="term" value="C:plasma membrane"/>
    <property type="evidence" value="ECO:0007669"/>
    <property type="project" value="UniProtKB-SubCell"/>
</dbReference>
<evidence type="ECO:0000256" key="3">
    <source>
        <dbReference type="ARBA" id="ARBA00022475"/>
    </source>
</evidence>
<keyword evidence="4 8" id="KW-0812">Transmembrane</keyword>
<evidence type="ECO:0000256" key="2">
    <source>
        <dbReference type="ARBA" id="ARBA00008914"/>
    </source>
</evidence>
<evidence type="ECO:0000256" key="1">
    <source>
        <dbReference type="ARBA" id="ARBA00004162"/>
    </source>
</evidence>
<keyword evidence="10" id="KW-0966">Cell projection</keyword>
<dbReference type="SUPFAM" id="SSF103088">
    <property type="entry name" value="OmpA-like"/>
    <property type="match status" value="1"/>
</dbReference>
<accession>A0A806JZG8</accession>
<dbReference type="PANTHER" id="PTHR30329">
    <property type="entry name" value="STATOR ELEMENT OF FLAGELLAR MOTOR COMPLEX"/>
    <property type="match status" value="1"/>
</dbReference>
<feature type="domain" description="OmpA-like" evidence="9">
    <location>
        <begin position="117"/>
        <end position="242"/>
    </location>
</feature>
<evidence type="ECO:0000259" key="9">
    <source>
        <dbReference type="PROSITE" id="PS51123"/>
    </source>
</evidence>
<proteinExistence type="inferred from homology"/>
<dbReference type="EMBL" id="JQ844202">
    <property type="protein sequence ID" value="AGS52606.1"/>
    <property type="molecule type" value="Genomic_DNA"/>
</dbReference>